<dbReference type="Proteomes" id="UP000004416">
    <property type="component" value="Unassembled WGS sequence"/>
</dbReference>
<organism evidence="1 2">
    <name type="scientific">Desulfitobacterium hafniense DP7</name>
    <dbReference type="NCBI Taxonomy" id="537010"/>
    <lineage>
        <taxon>Bacteria</taxon>
        <taxon>Bacillati</taxon>
        <taxon>Bacillota</taxon>
        <taxon>Clostridia</taxon>
        <taxon>Eubacteriales</taxon>
        <taxon>Desulfitobacteriaceae</taxon>
        <taxon>Desulfitobacterium</taxon>
    </lineage>
</organism>
<gene>
    <name evidence="1" type="ORF">HMPREF0322_02499</name>
</gene>
<dbReference type="PATRIC" id="fig|537010.4.peg.2345"/>
<dbReference type="AlphaFoldDB" id="G9XNF7"/>
<dbReference type="HOGENOM" id="CLU_3308480_0_0_9"/>
<protein>
    <submittedName>
        <fullName evidence="1">Uncharacterized protein</fullName>
    </submittedName>
</protein>
<proteinExistence type="predicted"/>
<evidence type="ECO:0000313" key="1">
    <source>
        <dbReference type="EMBL" id="EHL06832.1"/>
    </source>
</evidence>
<dbReference type="EMBL" id="AFZX01000064">
    <property type="protein sequence ID" value="EHL06832.1"/>
    <property type="molecule type" value="Genomic_DNA"/>
</dbReference>
<accession>G9XNF7</accession>
<name>G9XNF7_DESHA</name>
<evidence type="ECO:0000313" key="2">
    <source>
        <dbReference type="Proteomes" id="UP000004416"/>
    </source>
</evidence>
<sequence length="39" mass="4801">MNHCSRIGFKRFNKIWSFISTYIADLFEDMYNLLKKKKI</sequence>
<comment type="caution">
    <text evidence="1">The sequence shown here is derived from an EMBL/GenBank/DDBJ whole genome shotgun (WGS) entry which is preliminary data.</text>
</comment>
<reference evidence="1 2" key="1">
    <citation type="submission" date="2011-08" db="EMBL/GenBank/DDBJ databases">
        <authorList>
            <person name="Weinstock G."/>
            <person name="Sodergren E."/>
            <person name="Clifton S."/>
            <person name="Fulton L."/>
            <person name="Fulton B."/>
            <person name="Courtney L."/>
            <person name="Fronick C."/>
            <person name="Harrison M."/>
            <person name="Strong C."/>
            <person name="Farmer C."/>
            <person name="Delahaunty K."/>
            <person name="Markovic C."/>
            <person name="Hall O."/>
            <person name="Minx P."/>
            <person name="Tomlinson C."/>
            <person name="Mitreva M."/>
            <person name="Hou S."/>
            <person name="Chen J."/>
            <person name="Wollam A."/>
            <person name="Pepin K.H."/>
            <person name="Johnson M."/>
            <person name="Bhonagiri V."/>
            <person name="Zhang X."/>
            <person name="Suruliraj S."/>
            <person name="Warren W."/>
            <person name="Chinwalla A."/>
            <person name="Mardis E.R."/>
            <person name="Wilson R.K."/>
        </authorList>
    </citation>
    <scope>NUCLEOTIDE SEQUENCE [LARGE SCALE GENOMIC DNA]</scope>
    <source>
        <strain evidence="1 2">DP7</strain>
    </source>
</reference>